<feature type="region of interest" description="Disordered" evidence="7">
    <location>
        <begin position="528"/>
        <end position="563"/>
    </location>
</feature>
<dbReference type="GO" id="GO:0003682">
    <property type="term" value="F:chromatin binding"/>
    <property type="evidence" value="ECO:0007669"/>
    <property type="project" value="TreeGrafter"/>
</dbReference>
<comment type="subcellular location">
    <subcellularLocation>
        <location evidence="2">Chromosome</location>
    </subcellularLocation>
    <subcellularLocation>
        <location evidence="1">Nucleus</location>
    </subcellularLocation>
</comment>
<evidence type="ECO:0000259" key="8">
    <source>
        <dbReference type="Pfam" id="PF04824"/>
    </source>
</evidence>
<reference evidence="11" key="3">
    <citation type="submission" date="2025-05" db="UniProtKB">
        <authorList>
            <consortium name="Ensembl"/>
        </authorList>
    </citation>
    <scope>IDENTIFICATION</scope>
</reference>
<sequence>MFYAHFVLSKRGPLAKIWLAAHWDKKLTKAHVFECNLESSVESIISPKVKMALRTSGHLLLGVVRIYHRKAKYLLADCNEAFIKIKMAFRPGVVDLPEENREAAYNAITLPEEFHDFDQPLPDLDDIDVAQQFTLNQSRVEEITMREEVGNINILQENDFADFGMDDREMMREESAFEVDIIHGASASNLLLESEPGTGQMAEKSNHLEYDDQYKDDFGDNPMESSEGGMLVDKLLSNEDGGGIFDDPPAITESVMMPQDRGGGDDDDDFDNLSPGGPDSPDSGPVEPMPTMTDQTEQTTLVHNEEEAFALEPIDITVKETKAKRKRKLIVDSVKELDSKTIRAQLSDYSDIVTTLDLAPPTKKLMMWKETGGVEKLFSLPAQPLWNNRLLKMFTRCLTPLVPDELRKRRKGGEADSLDDFLKDLENPEVPREEALNQQRDIIDQTIMEEPSVLQASAVEGSRTTLDESVMPPPSTQRGVKRKSQDTEPALPMGALEQQAERSVSQQLEMPQVELPPEETANLTQLIPELDLLGEKGKEKEKDDDEEEEEEEGQGGDQDQEERRWNKRTQQMLHGLQRVMAKTGAESISLLDLCRNNNKKQAAAKFYSFLVLKKQQAIELSQAEPYSDIIATPGPRFQVI</sequence>
<keyword evidence="5" id="KW-0159">Chromosome partition</keyword>
<evidence type="ECO:0000256" key="1">
    <source>
        <dbReference type="ARBA" id="ARBA00004123"/>
    </source>
</evidence>
<dbReference type="KEGG" id="sfm:108921981"/>
<dbReference type="GO" id="GO:0005634">
    <property type="term" value="C:nucleus"/>
    <property type="evidence" value="ECO:0007669"/>
    <property type="project" value="UniProtKB-SubCell"/>
</dbReference>
<dbReference type="SUPFAM" id="SSF46785">
    <property type="entry name" value="Winged helix' DNA-binding domain"/>
    <property type="match status" value="1"/>
</dbReference>
<evidence type="ECO:0000256" key="4">
    <source>
        <dbReference type="ARBA" id="ARBA00022454"/>
    </source>
</evidence>
<evidence type="ECO:0000256" key="7">
    <source>
        <dbReference type="SAM" id="MobiDB-lite"/>
    </source>
</evidence>
<comment type="similarity">
    <text evidence="3">Belongs to the rad21 family.</text>
</comment>
<dbReference type="Pfam" id="PF04824">
    <property type="entry name" value="Rad21_Rec8"/>
    <property type="match status" value="1"/>
</dbReference>
<keyword evidence="4" id="KW-0158">Chromosome</keyword>
<keyword evidence="13" id="KW-1185">Reference proteome</keyword>
<evidence type="ECO:0000256" key="5">
    <source>
        <dbReference type="ARBA" id="ARBA00022829"/>
    </source>
</evidence>
<dbReference type="Proteomes" id="UP000034805">
    <property type="component" value="Unassembled WGS sequence"/>
</dbReference>
<gene>
    <name evidence="11" type="primary">RAD21</name>
    <name evidence="10" type="ORF">Z043_100300</name>
</gene>
<dbReference type="Pfam" id="PF04825">
    <property type="entry name" value="Rad21_Rec8_N"/>
    <property type="match status" value="1"/>
</dbReference>
<dbReference type="CTD" id="566831"/>
<feature type="domain" description="Rad21/Rec8-like protein C-terminal eukaryotic" evidence="8">
    <location>
        <begin position="584"/>
        <end position="637"/>
    </location>
</feature>
<feature type="region of interest" description="Disordered" evidence="7">
    <location>
        <begin position="234"/>
        <end position="292"/>
    </location>
</feature>
<dbReference type="Ensembl" id="ENSSFOT00015014547.2">
    <property type="protein sequence ID" value="ENSSFOP00015014375.1"/>
    <property type="gene ID" value="ENSSFOG00015009246.2"/>
</dbReference>
<dbReference type="FunFam" id="1.10.10.580:FF:000001">
    <property type="entry name" value="double-strand-break repair protein rad21 homolog"/>
    <property type="match status" value="1"/>
</dbReference>
<organism evidence="10 12">
    <name type="scientific">Scleropages formosus</name>
    <name type="common">Asian bonytongue</name>
    <name type="synonym">Osteoglossum formosum</name>
    <dbReference type="NCBI Taxonomy" id="113540"/>
    <lineage>
        <taxon>Eukaryota</taxon>
        <taxon>Metazoa</taxon>
        <taxon>Chordata</taxon>
        <taxon>Craniata</taxon>
        <taxon>Vertebrata</taxon>
        <taxon>Euteleostomi</taxon>
        <taxon>Actinopterygii</taxon>
        <taxon>Neopterygii</taxon>
        <taxon>Teleostei</taxon>
        <taxon>Osteoglossocephala</taxon>
        <taxon>Osteoglossomorpha</taxon>
        <taxon>Osteoglossiformes</taxon>
        <taxon>Osteoglossidae</taxon>
        <taxon>Scleropages</taxon>
    </lineage>
</organism>
<dbReference type="EMBL" id="JARO02000063">
    <property type="protein sequence ID" value="KPP80078.1"/>
    <property type="molecule type" value="Genomic_DNA"/>
</dbReference>
<dbReference type="InterPro" id="IPR006909">
    <property type="entry name" value="Rad21/Rec8_C_eu"/>
</dbReference>
<dbReference type="STRING" id="113540.ENSSFOP00015014375"/>
<evidence type="ECO:0000256" key="2">
    <source>
        <dbReference type="ARBA" id="ARBA00004286"/>
    </source>
</evidence>
<dbReference type="GO" id="GO:0008278">
    <property type="term" value="C:cohesin complex"/>
    <property type="evidence" value="ECO:0007669"/>
    <property type="project" value="InterPro"/>
</dbReference>
<reference evidence="11 13" key="2">
    <citation type="submission" date="2019-04" db="EMBL/GenBank/DDBJ databases">
        <authorList>
            <consortium name="Wellcome Sanger Institute Data Sharing"/>
        </authorList>
    </citation>
    <scope>NUCLEOTIDE SEQUENCE [LARGE SCALE GENOMIC DNA]</scope>
</reference>
<evidence type="ECO:0000259" key="9">
    <source>
        <dbReference type="Pfam" id="PF04825"/>
    </source>
</evidence>
<feature type="compositionally biased region" description="Low complexity" evidence="7">
    <location>
        <begin position="274"/>
        <end position="285"/>
    </location>
</feature>
<protein>
    <submittedName>
        <fullName evidence="10">Double-strand-break repair protein rad21-like</fullName>
    </submittedName>
    <submittedName>
        <fullName evidence="11">RAD21 cohesin complex component</fullName>
    </submittedName>
</protein>
<evidence type="ECO:0000313" key="11">
    <source>
        <dbReference type="Ensembl" id="ENSSFOP00015014375.1"/>
    </source>
</evidence>
<evidence type="ECO:0000313" key="13">
    <source>
        <dbReference type="Proteomes" id="UP000694397"/>
    </source>
</evidence>
<evidence type="ECO:0000256" key="6">
    <source>
        <dbReference type="ARBA" id="ARBA00023242"/>
    </source>
</evidence>
<dbReference type="InterPro" id="IPR036390">
    <property type="entry name" value="WH_DNA-bd_sf"/>
</dbReference>
<feature type="region of interest" description="Disordered" evidence="7">
    <location>
        <begin position="456"/>
        <end position="488"/>
    </location>
</feature>
<evidence type="ECO:0000313" key="12">
    <source>
        <dbReference type="Proteomes" id="UP000034805"/>
    </source>
</evidence>
<dbReference type="CDD" id="cd21792">
    <property type="entry name" value="Rad21_Rec8_M_NXP1-like"/>
    <property type="match status" value="1"/>
</dbReference>
<evidence type="ECO:0000256" key="3">
    <source>
        <dbReference type="ARBA" id="ARBA00009870"/>
    </source>
</evidence>
<dbReference type="Gene3D" id="1.10.10.580">
    <property type="entry name" value="Structural maintenance of chromosome 1. Chain E"/>
    <property type="match status" value="1"/>
</dbReference>
<name>A0A0P7VU24_SCLFO</name>
<reference evidence="10 12" key="1">
    <citation type="submission" date="2015-08" db="EMBL/GenBank/DDBJ databases">
        <title>The genome of the Asian arowana (Scleropages formosus).</title>
        <authorList>
            <person name="Tan M.H."/>
            <person name="Gan H.M."/>
            <person name="Croft L.J."/>
            <person name="Austin C.M."/>
        </authorList>
    </citation>
    <scope>NUCLEOTIDE SEQUENCE [LARGE SCALE GENOMIC DNA]</scope>
    <source>
        <strain evidence="10">Aro1</strain>
    </source>
</reference>
<dbReference type="PANTHER" id="PTHR12585:SF71">
    <property type="entry name" value="DOUBLE-STRAND-BREAK REPAIR PROTEIN RAD21 HOMOLOG-RELATED"/>
    <property type="match status" value="1"/>
</dbReference>
<dbReference type="InterPro" id="IPR049589">
    <property type="entry name" value="NXP1_M-like"/>
</dbReference>
<feature type="domain" description="Rad21/Rec8-like protein N-terminal" evidence="9">
    <location>
        <begin position="1"/>
        <end position="103"/>
    </location>
</feature>
<dbReference type="GeneTree" id="ENSGT00940000154655"/>
<dbReference type="GeneID" id="108921981"/>
<dbReference type="InterPro" id="IPR039781">
    <property type="entry name" value="Rad21/Rec8-like"/>
</dbReference>
<evidence type="ECO:0000313" key="10">
    <source>
        <dbReference type="EMBL" id="KPP80078.1"/>
    </source>
</evidence>
<dbReference type="InterPro" id="IPR006910">
    <property type="entry name" value="Rad21_Rec8_N"/>
</dbReference>
<dbReference type="AlphaFoldDB" id="A0A0P7VU24"/>
<dbReference type="GO" id="GO:0007059">
    <property type="term" value="P:chromosome segregation"/>
    <property type="evidence" value="ECO:0007669"/>
    <property type="project" value="UniProtKB-KW"/>
</dbReference>
<feature type="compositionally biased region" description="Acidic residues" evidence="7">
    <location>
        <begin position="542"/>
        <end position="560"/>
    </location>
</feature>
<proteinExistence type="inferred from homology"/>
<keyword evidence="6" id="KW-0539">Nucleus</keyword>
<dbReference type="OrthoDB" id="10071381at2759"/>
<accession>A0A0P7VU24</accession>
<dbReference type="Proteomes" id="UP000694397">
    <property type="component" value="Chromosome 23"/>
</dbReference>
<dbReference type="GO" id="GO:1990414">
    <property type="term" value="P:replication-born double-strand break repair via sister chromatid exchange"/>
    <property type="evidence" value="ECO:0007669"/>
    <property type="project" value="TreeGrafter"/>
</dbReference>
<dbReference type="PANTHER" id="PTHR12585">
    <property type="entry name" value="SCC1 / RAD21 FAMILY MEMBER"/>
    <property type="match status" value="1"/>
</dbReference>
<dbReference type="GO" id="GO:0007062">
    <property type="term" value="P:sister chromatid cohesion"/>
    <property type="evidence" value="ECO:0007669"/>
    <property type="project" value="InterPro"/>
</dbReference>
<dbReference type="InterPro" id="IPR023093">
    <property type="entry name" value="ScpA-like_C"/>
</dbReference>